<sequence length="67" mass="7408">METTTLVAISISGLLATLSTIKRSIQGTQGLIEIMKNHFIFLVRILGSSLKKIAKKIIPRVDTKRDV</sequence>
<proteinExistence type="predicted"/>
<reference evidence="1 2" key="1">
    <citation type="submission" date="2019-06" db="EMBL/GenBank/DDBJ databases">
        <title>WGS assembly of Gossypium darwinii.</title>
        <authorList>
            <person name="Chen Z.J."/>
            <person name="Sreedasyam A."/>
            <person name="Ando A."/>
            <person name="Song Q."/>
            <person name="De L."/>
            <person name="Hulse-Kemp A."/>
            <person name="Ding M."/>
            <person name="Ye W."/>
            <person name="Kirkbride R."/>
            <person name="Jenkins J."/>
            <person name="Plott C."/>
            <person name="Lovell J."/>
            <person name="Lin Y.-M."/>
            <person name="Vaughn R."/>
            <person name="Liu B."/>
            <person name="Li W."/>
            <person name="Simpson S."/>
            <person name="Scheffler B."/>
            <person name="Saski C."/>
            <person name="Grover C."/>
            <person name="Hu G."/>
            <person name="Conover J."/>
            <person name="Carlson J."/>
            <person name="Shu S."/>
            <person name="Boston L."/>
            <person name="Williams M."/>
            <person name="Peterson D."/>
            <person name="Mcgee K."/>
            <person name="Jones D."/>
            <person name="Wendel J."/>
            <person name="Stelly D."/>
            <person name="Grimwood J."/>
            <person name="Schmutz J."/>
        </authorList>
    </citation>
    <scope>NUCLEOTIDE SEQUENCE [LARGE SCALE GENOMIC DNA]</scope>
    <source>
        <strain evidence="1">1808015.09</strain>
    </source>
</reference>
<evidence type="ECO:0000313" key="1">
    <source>
        <dbReference type="EMBL" id="TYG43104.1"/>
    </source>
</evidence>
<accession>A0A5D2ADY2</accession>
<dbReference type="AlphaFoldDB" id="A0A5D2ADY2"/>
<name>A0A5D2ADY2_GOSDA</name>
<evidence type="ECO:0000313" key="2">
    <source>
        <dbReference type="Proteomes" id="UP000323506"/>
    </source>
</evidence>
<dbReference type="Proteomes" id="UP000323506">
    <property type="component" value="Chromosome D12"/>
</dbReference>
<organism evidence="1 2">
    <name type="scientific">Gossypium darwinii</name>
    <name type="common">Darwin's cotton</name>
    <name type="synonym">Gossypium barbadense var. darwinii</name>
    <dbReference type="NCBI Taxonomy" id="34276"/>
    <lineage>
        <taxon>Eukaryota</taxon>
        <taxon>Viridiplantae</taxon>
        <taxon>Streptophyta</taxon>
        <taxon>Embryophyta</taxon>
        <taxon>Tracheophyta</taxon>
        <taxon>Spermatophyta</taxon>
        <taxon>Magnoliopsida</taxon>
        <taxon>eudicotyledons</taxon>
        <taxon>Gunneridae</taxon>
        <taxon>Pentapetalae</taxon>
        <taxon>rosids</taxon>
        <taxon>malvids</taxon>
        <taxon>Malvales</taxon>
        <taxon>Malvaceae</taxon>
        <taxon>Malvoideae</taxon>
        <taxon>Gossypium</taxon>
    </lineage>
</organism>
<protein>
    <submittedName>
        <fullName evidence="1">Uncharacterized protein</fullName>
    </submittedName>
</protein>
<dbReference type="EMBL" id="CM017712">
    <property type="protein sequence ID" value="TYG43104.1"/>
    <property type="molecule type" value="Genomic_DNA"/>
</dbReference>
<gene>
    <name evidence="1" type="ORF">ES288_D12G310700v1</name>
</gene>
<keyword evidence="2" id="KW-1185">Reference proteome</keyword>